<name>A0A7R8UJY1_HERIL</name>
<proteinExistence type="predicted"/>
<protein>
    <submittedName>
        <fullName evidence="2">Uncharacterized protein</fullName>
    </submittedName>
</protein>
<sequence length="75" mass="7962">MLSEVESIKLDVPTYNSSSLVHNTDHSIRRIMKFLGMLMAGAVALFALAGMAAARAMPAPEPTPNPMAEPGTYDG</sequence>
<reference evidence="2 3" key="1">
    <citation type="submission" date="2020-11" db="EMBL/GenBank/DDBJ databases">
        <authorList>
            <person name="Wallbank WR R."/>
            <person name="Pardo Diaz C."/>
            <person name="Kozak K."/>
            <person name="Martin S."/>
            <person name="Jiggins C."/>
            <person name="Moest M."/>
            <person name="Warren A I."/>
            <person name="Generalovic N T."/>
            <person name="Byers J.R.P. K."/>
            <person name="Montejo-Kovacevich G."/>
            <person name="Yen C E."/>
        </authorList>
    </citation>
    <scope>NUCLEOTIDE SEQUENCE [LARGE SCALE GENOMIC DNA]</scope>
</reference>
<keyword evidence="3" id="KW-1185">Reference proteome</keyword>
<organism evidence="2 3">
    <name type="scientific">Hermetia illucens</name>
    <name type="common">Black soldier fly</name>
    <dbReference type="NCBI Taxonomy" id="343691"/>
    <lineage>
        <taxon>Eukaryota</taxon>
        <taxon>Metazoa</taxon>
        <taxon>Ecdysozoa</taxon>
        <taxon>Arthropoda</taxon>
        <taxon>Hexapoda</taxon>
        <taxon>Insecta</taxon>
        <taxon>Pterygota</taxon>
        <taxon>Neoptera</taxon>
        <taxon>Endopterygota</taxon>
        <taxon>Diptera</taxon>
        <taxon>Brachycera</taxon>
        <taxon>Stratiomyomorpha</taxon>
        <taxon>Stratiomyidae</taxon>
        <taxon>Hermetiinae</taxon>
        <taxon>Hermetia</taxon>
    </lineage>
</organism>
<accession>A0A7R8UJY1</accession>
<keyword evidence="1" id="KW-0812">Transmembrane</keyword>
<evidence type="ECO:0000313" key="3">
    <source>
        <dbReference type="Proteomes" id="UP000594454"/>
    </source>
</evidence>
<dbReference type="Proteomes" id="UP000594454">
    <property type="component" value="Chromosome 2"/>
</dbReference>
<evidence type="ECO:0000313" key="2">
    <source>
        <dbReference type="EMBL" id="CAD7082226.1"/>
    </source>
</evidence>
<keyword evidence="1" id="KW-0472">Membrane</keyword>
<gene>
    <name evidence="2" type="ORF">HERILL_LOCUS5279</name>
</gene>
<dbReference type="InParanoid" id="A0A7R8UJY1"/>
<feature type="transmembrane region" description="Helical" evidence="1">
    <location>
        <begin position="34"/>
        <end position="57"/>
    </location>
</feature>
<evidence type="ECO:0000256" key="1">
    <source>
        <dbReference type="SAM" id="Phobius"/>
    </source>
</evidence>
<keyword evidence="1" id="KW-1133">Transmembrane helix</keyword>
<dbReference type="AlphaFoldDB" id="A0A7R8UJY1"/>
<dbReference type="EMBL" id="LR899010">
    <property type="protein sequence ID" value="CAD7082226.1"/>
    <property type="molecule type" value="Genomic_DNA"/>
</dbReference>